<dbReference type="AlphaFoldDB" id="M4BED3"/>
<dbReference type="VEuPathDB" id="FungiDB:HpaG804651"/>
<sequence length="56" mass="6525">MEQQAAMVTRLKKLEREILELPPPTGETFGPIDTTRSRAILRHREQQRRSGHRPCT</sequence>
<organism evidence="1 2">
    <name type="scientific">Hyaloperonospora arabidopsidis (strain Emoy2)</name>
    <name type="common">Downy mildew agent</name>
    <name type="synonym">Peronospora arabidopsidis</name>
    <dbReference type="NCBI Taxonomy" id="559515"/>
    <lineage>
        <taxon>Eukaryota</taxon>
        <taxon>Sar</taxon>
        <taxon>Stramenopiles</taxon>
        <taxon>Oomycota</taxon>
        <taxon>Peronosporomycetes</taxon>
        <taxon>Peronosporales</taxon>
        <taxon>Peronosporaceae</taxon>
        <taxon>Hyaloperonospora</taxon>
    </lineage>
</organism>
<dbReference type="EMBL" id="JH598174">
    <property type="status" value="NOT_ANNOTATED_CDS"/>
    <property type="molecule type" value="Genomic_DNA"/>
</dbReference>
<proteinExistence type="predicted"/>
<evidence type="ECO:0000313" key="1">
    <source>
        <dbReference type="EnsemblProtists" id="HpaP804651"/>
    </source>
</evidence>
<reference evidence="1" key="2">
    <citation type="submission" date="2015-06" db="UniProtKB">
        <authorList>
            <consortium name="EnsemblProtists"/>
        </authorList>
    </citation>
    <scope>IDENTIFICATION</scope>
    <source>
        <strain evidence="1">Emoy2</strain>
    </source>
</reference>
<dbReference type="EnsemblProtists" id="HpaT804651">
    <property type="protein sequence ID" value="HpaP804651"/>
    <property type="gene ID" value="HpaG804651"/>
</dbReference>
<keyword evidence="2" id="KW-1185">Reference proteome</keyword>
<name>M4BED3_HYAAE</name>
<dbReference type="HOGENOM" id="CLU_3018390_0_0_1"/>
<dbReference type="Proteomes" id="UP000011713">
    <property type="component" value="Unassembled WGS sequence"/>
</dbReference>
<protein>
    <submittedName>
        <fullName evidence="1">Uncharacterized protein</fullName>
    </submittedName>
</protein>
<accession>M4BED3</accession>
<dbReference type="InParanoid" id="M4BED3"/>
<evidence type="ECO:0000313" key="2">
    <source>
        <dbReference type="Proteomes" id="UP000011713"/>
    </source>
</evidence>
<reference evidence="2" key="1">
    <citation type="journal article" date="2010" name="Science">
        <title>Signatures of adaptation to obligate biotrophy in the Hyaloperonospora arabidopsidis genome.</title>
        <authorList>
            <person name="Baxter L."/>
            <person name="Tripathy S."/>
            <person name="Ishaque N."/>
            <person name="Boot N."/>
            <person name="Cabral A."/>
            <person name="Kemen E."/>
            <person name="Thines M."/>
            <person name="Ah-Fong A."/>
            <person name="Anderson R."/>
            <person name="Badejoko W."/>
            <person name="Bittner-Eddy P."/>
            <person name="Boore J.L."/>
            <person name="Chibucos M.C."/>
            <person name="Coates M."/>
            <person name="Dehal P."/>
            <person name="Delehaunty K."/>
            <person name="Dong S."/>
            <person name="Downton P."/>
            <person name="Dumas B."/>
            <person name="Fabro G."/>
            <person name="Fronick C."/>
            <person name="Fuerstenberg S.I."/>
            <person name="Fulton L."/>
            <person name="Gaulin E."/>
            <person name="Govers F."/>
            <person name="Hughes L."/>
            <person name="Humphray S."/>
            <person name="Jiang R.H."/>
            <person name="Judelson H."/>
            <person name="Kamoun S."/>
            <person name="Kyung K."/>
            <person name="Meijer H."/>
            <person name="Minx P."/>
            <person name="Morris P."/>
            <person name="Nelson J."/>
            <person name="Phuntumart V."/>
            <person name="Qutob D."/>
            <person name="Rehmany A."/>
            <person name="Rougon-Cardoso A."/>
            <person name="Ryden P."/>
            <person name="Torto-Alalibo T."/>
            <person name="Studholme D."/>
            <person name="Wang Y."/>
            <person name="Win J."/>
            <person name="Wood J."/>
            <person name="Clifton S.W."/>
            <person name="Rogers J."/>
            <person name="Van den Ackerveken G."/>
            <person name="Jones J.D."/>
            <person name="McDowell J.M."/>
            <person name="Beynon J."/>
            <person name="Tyler B.M."/>
        </authorList>
    </citation>
    <scope>NUCLEOTIDE SEQUENCE [LARGE SCALE GENOMIC DNA]</scope>
    <source>
        <strain evidence="2">Emoy2</strain>
    </source>
</reference>